<dbReference type="Gene3D" id="1.10.10.10">
    <property type="entry name" value="Winged helix-like DNA-binding domain superfamily/Winged helix DNA-binding domain"/>
    <property type="match status" value="1"/>
</dbReference>
<dbReference type="EMBL" id="CAWYQH010000097">
    <property type="protein sequence ID" value="CAK8683280.1"/>
    <property type="molecule type" value="Genomic_DNA"/>
</dbReference>
<feature type="domain" description="TFIIE beta" evidence="9">
    <location>
        <begin position="60"/>
        <end position="154"/>
    </location>
</feature>
<dbReference type="PIRSF" id="PIRSF016398">
    <property type="entry name" value="TFIIE-beta"/>
    <property type="match status" value="1"/>
</dbReference>
<dbReference type="InterPro" id="IPR040501">
    <property type="entry name" value="TFA2_Winged_2"/>
</dbReference>
<dbReference type="InterPro" id="IPR036390">
    <property type="entry name" value="WH_DNA-bd_sf"/>
</dbReference>
<evidence type="ECO:0000256" key="5">
    <source>
        <dbReference type="ARBA" id="ARBA00023242"/>
    </source>
</evidence>
<reference evidence="10 11" key="1">
    <citation type="submission" date="2024-02" db="EMBL/GenBank/DDBJ databases">
        <authorList>
            <person name="Daric V."/>
            <person name="Darras S."/>
        </authorList>
    </citation>
    <scope>NUCLEOTIDE SEQUENCE [LARGE SCALE GENOMIC DNA]</scope>
</reference>
<dbReference type="Proteomes" id="UP001642483">
    <property type="component" value="Unassembled WGS sequence"/>
</dbReference>
<keyword evidence="5 7" id="KW-0539">Nucleus</keyword>
<gene>
    <name evidence="10" type="ORF">CVLEPA_LOCUS14368</name>
</gene>
<comment type="function">
    <text evidence="6 7">Recruits TFIIH to the initiation complex and stimulates the RNA polymerase II C-terminal domain kinase and DNA-dependent ATPase activities of TFIIH. Both TFIIH and TFIIE are required for promoter clearance by RNA polymerase.</text>
</comment>
<dbReference type="CDD" id="cd07977">
    <property type="entry name" value="TFIIE_beta_winged_helix"/>
    <property type="match status" value="1"/>
</dbReference>
<keyword evidence="4 7" id="KW-0804">Transcription</keyword>
<comment type="similarity">
    <text evidence="7">Belongs to the TFIIE beta subunit family.</text>
</comment>
<evidence type="ECO:0000313" key="11">
    <source>
        <dbReference type="Proteomes" id="UP001642483"/>
    </source>
</evidence>
<comment type="subcellular location">
    <subcellularLocation>
        <location evidence="1 7">Nucleus</location>
    </subcellularLocation>
</comment>
<evidence type="ECO:0000256" key="1">
    <source>
        <dbReference type="ARBA" id="ARBA00004123"/>
    </source>
</evidence>
<dbReference type="InterPro" id="IPR003166">
    <property type="entry name" value="TFIIE_bsu_DNA-bd"/>
</dbReference>
<evidence type="ECO:0000256" key="7">
    <source>
        <dbReference type="PIRNR" id="PIRNR016398"/>
    </source>
</evidence>
<dbReference type="InterPro" id="IPR016656">
    <property type="entry name" value="TFIIE-bsu"/>
</dbReference>
<dbReference type="PANTHER" id="PTHR12716:SF8">
    <property type="entry name" value="TRANSCRIPTION INITIATION FACTOR IIE SUBUNIT BETA"/>
    <property type="match status" value="1"/>
</dbReference>
<evidence type="ECO:0000256" key="8">
    <source>
        <dbReference type="SAM" id="MobiDB-lite"/>
    </source>
</evidence>
<sequence length="294" mass="33876">MTTRTPQEILNMDRSLLQQREAFKKRALAQPVVERNTVRREPTPVQNKKPPKPSTQQSLSTSSLSLYAAPALNKHKFALLADIVKHMKVRHQNGDTHALNLDEILEECGLETKISTVHKNWLFNEALQNNPKITVVNDGPVDIKFTFKPKYAIKNKKGLLEQLDKHDQMGWGGILRDDIEESLPRAKKCIKALGNKIYFVTRPDKKEVAFYNDQSCEVVIDEEFQKIWRSIAVDSIDDNKIEEYLNSHGITATQENVVKKPAVQKRRKVNRKRKFKTHNEHLDGLLEDYSSEKK</sequence>
<protein>
    <recommendedName>
        <fullName evidence="7">Transcription initiation factor IIE subunit beta</fullName>
    </recommendedName>
</protein>
<dbReference type="InterPro" id="IPR036388">
    <property type="entry name" value="WH-like_DNA-bd_sf"/>
</dbReference>
<evidence type="ECO:0000256" key="6">
    <source>
        <dbReference type="ARBA" id="ARBA00025581"/>
    </source>
</evidence>
<evidence type="ECO:0000256" key="3">
    <source>
        <dbReference type="ARBA" id="ARBA00023125"/>
    </source>
</evidence>
<evidence type="ECO:0000313" key="10">
    <source>
        <dbReference type="EMBL" id="CAK8683280.1"/>
    </source>
</evidence>
<comment type="caution">
    <text evidence="10">The sequence shown here is derived from an EMBL/GenBank/DDBJ whole genome shotgun (WGS) entry which is preliminary data.</text>
</comment>
<keyword evidence="11" id="KW-1185">Reference proteome</keyword>
<keyword evidence="3 7" id="KW-0238">DNA-binding</keyword>
<comment type="subunit">
    <text evidence="7">Tetramer of two alpha and two beta chains.</text>
</comment>
<evidence type="ECO:0000256" key="4">
    <source>
        <dbReference type="ARBA" id="ARBA00023163"/>
    </source>
</evidence>
<dbReference type="SUPFAM" id="SSF46785">
    <property type="entry name" value="Winged helix' DNA-binding domain"/>
    <property type="match status" value="1"/>
</dbReference>
<feature type="region of interest" description="Disordered" evidence="8">
    <location>
        <begin position="27"/>
        <end position="61"/>
    </location>
</feature>
<dbReference type="Pfam" id="PF18121">
    <property type="entry name" value="TFA2_Winged_2"/>
    <property type="match status" value="1"/>
</dbReference>
<proteinExistence type="inferred from homology"/>
<dbReference type="PROSITE" id="PS51351">
    <property type="entry name" value="TFIIE_BETA_C"/>
    <property type="match status" value="1"/>
</dbReference>
<keyword evidence="2 7" id="KW-0805">Transcription regulation</keyword>
<dbReference type="PANTHER" id="PTHR12716">
    <property type="entry name" value="TRANSCRIPTION INITIATION FACTOR IIE, BETA SUBUNIT"/>
    <property type="match status" value="1"/>
</dbReference>
<organism evidence="10 11">
    <name type="scientific">Clavelina lepadiformis</name>
    <name type="common">Light-bulb sea squirt</name>
    <name type="synonym">Ascidia lepadiformis</name>
    <dbReference type="NCBI Taxonomy" id="159417"/>
    <lineage>
        <taxon>Eukaryota</taxon>
        <taxon>Metazoa</taxon>
        <taxon>Chordata</taxon>
        <taxon>Tunicata</taxon>
        <taxon>Ascidiacea</taxon>
        <taxon>Aplousobranchia</taxon>
        <taxon>Clavelinidae</taxon>
        <taxon>Clavelina</taxon>
    </lineage>
</organism>
<dbReference type="Pfam" id="PF02186">
    <property type="entry name" value="TFIIE_beta"/>
    <property type="match status" value="1"/>
</dbReference>
<accession>A0ABP0FZA4</accession>
<evidence type="ECO:0000259" key="9">
    <source>
        <dbReference type="PROSITE" id="PS51351"/>
    </source>
</evidence>
<name>A0ABP0FZA4_CLALP</name>
<evidence type="ECO:0000256" key="2">
    <source>
        <dbReference type="ARBA" id="ARBA00023015"/>
    </source>
</evidence>